<evidence type="ECO:0000313" key="2">
    <source>
        <dbReference type="Proteomes" id="UP000290289"/>
    </source>
</evidence>
<dbReference type="Proteomes" id="UP000290289">
    <property type="component" value="Chromosome 5"/>
</dbReference>
<organism evidence="1 2">
    <name type="scientific">Malus domestica</name>
    <name type="common">Apple</name>
    <name type="synonym">Pyrus malus</name>
    <dbReference type="NCBI Taxonomy" id="3750"/>
    <lineage>
        <taxon>Eukaryota</taxon>
        <taxon>Viridiplantae</taxon>
        <taxon>Streptophyta</taxon>
        <taxon>Embryophyta</taxon>
        <taxon>Tracheophyta</taxon>
        <taxon>Spermatophyta</taxon>
        <taxon>Magnoliopsida</taxon>
        <taxon>eudicotyledons</taxon>
        <taxon>Gunneridae</taxon>
        <taxon>Pentapetalae</taxon>
        <taxon>rosids</taxon>
        <taxon>fabids</taxon>
        <taxon>Rosales</taxon>
        <taxon>Rosaceae</taxon>
        <taxon>Amygdaloideae</taxon>
        <taxon>Maleae</taxon>
        <taxon>Malus</taxon>
    </lineage>
</organism>
<keyword evidence="2" id="KW-1185">Reference proteome</keyword>
<protein>
    <submittedName>
        <fullName evidence="1">Uncharacterized protein</fullName>
    </submittedName>
</protein>
<reference evidence="1 2" key="1">
    <citation type="submission" date="2018-10" db="EMBL/GenBank/DDBJ databases">
        <title>A high-quality apple genome assembly.</title>
        <authorList>
            <person name="Hu J."/>
        </authorList>
    </citation>
    <scope>NUCLEOTIDE SEQUENCE [LARGE SCALE GENOMIC DNA]</scope>
    <source>
        <strain evidence="2">cv. HFTH1</strain>
        <tissue evidence="1">Young leaf</tissue>
    </source>
</reference>
<sequence length="100" mass="11458">MNCSNCRHSSSRTINISSCLRLRRLGIAMSDKKAHIPPGERCPTSEAKRLHVLHVTLLCCPCVRLENSPHMRRRVENESHVDGRSELAWAYKRLGYPPYC</sequence>
<proteinExistence type="predicted"/>
<comment type="caution">
    <text evidence="1">The sequence shown here is derived from an EMBL/GenBank/DDBJ whole genome shotgun (WGS) entry which is preliminary data.</text>
</comment>
<name>A0A498JR82_MALDO</name>
<dbReference type="AlphaFoldDB" id="A0A498JR82"/>
<accession>A0A498JR82</accession>
<gene>
    <name evidence="1" type="ORF">DVH24_007773</name>
</gene>
<evidence type="ECO:0000313" key="1">
    <source>
        <dbReference type="EMBL" id="RXH97427.1"/>
    </source>
</evidence>
<dbReference type="EMBL" id="RDQH01000331">
    <property type="protein sequence ID" value="RXH97427.1"/>
    <property type="molecule type" value="Genomic_DNA"/>
</dbReference>